<protein>
    <submittedName>
        <fullName evidence="1">(salmon louse) hypothetical protein</fullName>
    </submittedName>
</protein>
<dbReference type="Proteomes" id="UP000675881">
    <property type="component" value="Chromosome 4"/>
</dbReference>
<sequence>MHSSTQIASLISLIFLLGVAFSLPAERSPSPSNAHYDMIQEEGQRDRGPNSNLEWLLASDIGHRAEKRGFGLSDPRSLFANIYGKLWKLRWIQKAIEYTNTIRGQLLLLWTHILSSCKPQKRIRRPI</sequence>
<evidence type="ECO:0000313" key="1">
    <source>
        <dbReference type="EMBL" id="CAF2926027.1"/>
    </source>
</evidence>
<dbReference type="EMBL" id="HG994583">
    <property type="protein sequence ID" value="CAF2926027.1"/>
    <property type="molecule type" value="Genomic_DNA"/>
</dbReference>
<proteinExistence type="predicted"/>
<dbReference type="AlphaFoldDB" id="A0A7R8H7V4"/>
<reference evidence="1" key="1">
    <citation type="submission" date="2021-02" db="EMBL/GenBank/DDBJ databases">
        <authorList>
            <person name="Bekaert M."/>
        </authorList>
    </citation>
    <scope>NUCLEOTIDE SEQUENCE</scope>
    <source>
        <strain evidence="1">IoA-00</strain>
    </source>
</reference>
<keyword evidence="2" id="KW-1185">Reference proteome</keyword>
<gene>
    <name evidence="1" type="ORF">LSAA_9035</name>
</gene>
<evidence type="ECO:0000313" key="2">
    <source>
        <dbReference type="Proteomes" id="UP000675881"/>
    </source>
</evidence>
<name>A0A7R8H7V4_LEPSM</name>
<organism evidence="1 2">
    <name type="scientific">Lepeophtheirus salmonis</name>
    <name type="common">Salmon louse</name>
    <name type="synonym">Caligus salmonis</name>
    <dbReference type="NCBI Taxonomy" id="72036"/>
    <lineage>
        <taxon>Eukaryota</taxon>
        <taxon>Metazoa</taxon>
        <taxon>Ecdysozoa</taxon>
        <taxon>Arthropoda</taxon>
        <taxon>Crustacea</taxon>
        <taxon>Multicrustacea</taxon>
        <taxon>Hexanauplia</taxon>
        <taxon>Copepoda</taxon>
        <taxon>Siphonostomatoida</taxon>
        <taxon>Caligidae</taxon>
        <taxon>Lepeophtheirus</taxon>
    </lineage>
</organism>
<accession>A0A7R8H7V4</accession>